<evidence type="ECO:0000256" key="1">
    <source>
        <dbReference type="SAM" id="MobiDB-lite"/>
    </source>
</evidence>
<dbReference type="RefSeq" id="XP_033569414.1">
    <property type="nucleotide sequence ID" value="XM_033713279.1"/>
</dbReference>
<accession>A0A6A6Y1C6</accession>
<organism evidence="2">
    <name type="scientific">Mytilinidion resinicola</name>
    <dbReference type="NCBI Taxonomy" id="574789"/>
    <lineage>
        <taxon>Eukaryota</taxon>
        <taxon>Fungi</taxon>
        <taxon>Dikarya</taxon>
        <taxon>Ascomycota</taxon>
        <taxon>Pezizomycotina</taxon>
        <taxon>Dothideomycetes</taxon>
        <taxon>Pleosporomycetidae</taxon>
        <taxon>Mytilinidiales</taxon>
        <taxon>Mytilinidiaceae</taxon>
        <taxon>Mytilinidion</taxon>
    </lineage>
</organism>
<proteinExistence type="predicted"/>
<dbReference type="InterPro" id="IPR036047">
    <property type="entry name" value="F-box-like_dom_sf"/>
</dbReference>
<reference evidence="2 4" key="1">
    <citation type="journal article" date="2020" name="Stud. Mycol.">
        <title>101 Dothideomycetes genomes: a test case for predicting lifestyles and emergence of pathogens.</title>
        <authorList>
            <person name="Haridas S."/>
            <person name="Albert R."/>
            <person name="Binder M."/>
            <person name="Bloem J."/>
            <person name="Labutti K."/>
            <person name="Salamov A."/>
            <person name="Andreopoulos B."/>
            <person name="Baker S."/>
            <person name="Barry K."/>
            <person name="Bills G."/>
            <person name="Bluhm B."/>
            <person name="Cannon C."/>
            <person name="Castanera R."/>
            <person name="Culley D."/>
            <person name="Daum C."/>
            <person name="Ezra D."/>
            <person name="Gonzalez J."/>
            <person name="Henrissat B."/>
            <person name="Kuo A."/>
            <person name="Liang C."/>
            <person name="Lipzen A."/>
            <person name="Lutzoni F."/>
            <person name="Magnuson J."/>
            <person name="Mondo S."/>
            <person name="Nolan M."/>
            <person name="Ohm R."/>
            <person name="Pangilinan J."/>
            <person name="Park H.-J."/>
            <person name="Ramirez L."/>
            <person name="Alfaro M."/>
            <person name="Sun H."/>
            <person name="Tritt A."/>
            <person name="Yoshinaga Y."/>
            <person name="Zwiers L.-H."/>
            <person name="Turgeon B."/>
            <person name="Goodwin S."/>
            <person name="Spatafora J."/>
            <person name="Crous P."/>
            <person name="Grigoriev I."/>
        </authorList>
    </citation>
    <scope>NUCLEOTIDE SEQUENCE</scope>
    <source>
        <strain evidence="2 4">CBS 304.34</strain>
    </source>
</reference>
<gene>
    <name evidence="2 4" type="ORF">BDZ99DRAFT_203978</name>
</gene>
<evidence type="ECO:0000313" key="2">
    <source>
        <dbReference type="EMBL" id="KAF2802450.1"/>
    </source>
</evidence>
<reference evidence="4" key="2">
    <citation type="submission" date="2020-04" db="EMBL/GenBank/DDBJ databases">
        <authorList>
            <consortium name="NCBI Genome Project"/>
        </authorList>
    </citation>
    <scope>NUCLEOTIDE SEQUENCE</scope>
    <source>
        <strain evidence="4">CBS 304.34</strain>
    </source>
</reference>
<dbReference type="OrthoDB" id="3800738at2759"/>
<dbReference type="EMBL" id="MU003723">
    <property type="protein sequence ID" value="KAF2802450.1"/>
    <property type="molecule type" value="Genomic_DNA"/>
</dbReference>
<dbReference type="GeneID" id="54454172"/>
<dbReference type="AlphaFoldDB" id="A0A6A6Y1C6"/>
<reference evidence="4" key="3">
    <citation type="submission" date="2025-04" db="UniProtKB">
        <authorList>
            <consortium name="RefSeq"/>
        </authorList>
    </citation>
    <scope>IDENTIFICATION</scope>
    <source>
        <strain evidence="4">CBS 304.34</strain>
    </source>
</reference>
<dbReference type="Proteomes" id="UP000504636">
    <property type="component" value="Unplaced"/>
</dbReference>
<protein>
    <recommendedName>
        <fullName evidence="5">F-box domain-containing protein</fullName>
    </recommendedName>
</protein>
<feature type="compositionally biased region" description="Low complexity" evidence="1">
    <location>
        <begin position="72"/>
        <end position="83"/>
    </location>
</feature>
<feature type="compositionally biased region" description="Basic and acidic residues" evidence="1">
    <location>
        <begin position="57"/>
        <end position="71"/>
    </location>
</feature>
<sequence>MVNGPSQCLFDLQHPPPLRLLHTTSLTSYWHSSTLRLTQQLKQNSGTMRSAYSPEPSGERHWRYARARDSSPESSPESEPSAAAQKVGRIVELVEEILQHLPFVEPLSAKLVCEQWHDTIGGSLPLQRQLFFRPVAQAPTLTRAVSFEVFDAVIVVPSINPVWRVSIGNLHFRWRGRGRWLVIHSR</sequence>
<dbReference type="SUPFAM" id="SSF81383">
    <property type="entry name" value="F-box domain"/>
    <property type="match status" value="1"/>
</dbReference>
<evidence type="ECO:0000313" key="4">
    <source>
        <dbReference type="RefSeq" id="XP_033569414.1"/>
    </source>
</evidence>
<feature type="region of interest" description="Disordered" evidence="1">
    <location>
        <begin position="42"/>
        <end position="83"/>
    </location>
</feature>
<evidence type="ECO:0000313" key="3">
    <source>
        <dbReference type="Proteomes" id="UP000504636"/>
    </source>
</evidence>
<evidence type="ECO:0008006" key="5">
    <source>
        <dbReference type="Google" id="ProtNLM"/>
    </source>
</evidence>
<name>A0A6A6Y1C6_9PEZI</name>
<keyword evidence="3" id="KW-1185">Reference proteome</keyword>